<evidence type="ECO:0000259" key="5">
    <source>
        <dbReference type="PROSITE" id="PS51233"/>
    </source>
</evidence>
<dbReference type="InterPro" id="IPR001343">
    <property type="entry name" value="Hemolysn_Ca-bd"/>
</dbReference>
<dbReference type="GO" id="GO:0005509">
    <property type="term" value="F:calcium ion binding"/>
    <property type="evidence" value="ECO:0007669"/>
    <property type="project" value="InterPro"/>
</dbReference>
<dbReference type="Pfam" id="PF00094">
    <property type="entry name" value="VWD"/>
    <property type="match status" value="1"/>
</dbReference>
<dbReference type="SUPFAM" id="SSF51120">
    <property type="entry name" value="beta-Roll"/>
    <property type="match status" value="2"/>
</dbReference>
<dbReference type="RefSeq" id="WP_273249889.1">
    <property type="nucleotide sequence ID" value="NZ_VENJ01000013.1"/>
</dbReference>
<keyword evidence="4" id="KW-0677">Repeat</keyword>
<comment type="cofactor">
    <cofactor evidence="1">
        <name>Ca(2+)</name>
        <dbReference type="ChEBI" id="CHEBI:29108"/>
    </cofactor>
</comment>
<dbReference type="SUPFAM" id="SSF63829">
    <property type="entry name" value="Calcium-dependent phosphotriesterase"/>
    <property type="match status" value="1"/>
</dbReference>
<dbReference type="Gene3D" id="2.150.10.10">
    <property type="entry name" value="Serralysin-like metalloprotease, C-terminal"/>
    <property type="match status" value="2"/>
</dbReference>
<evidence type="ECO:0000256" key="4">
    <source>
        <dbReference type="ARBA" id="ARBA00022737"/>
    </source>
</evidence>
<evidence type="ECO:0000256" key="2">
    <source>
        <dbReference type="ARBA" id="ARBA00004613"/>
    </source>
</evidence>
<dbReference type="InterPro" id="IPR001846">
    <property type="entry name" value="VWF_type-D"/>
</dbReference>
<feature type="domain" description="VWFD" evidence="5">
    <location>
        <begin position="633"/>
        <end position="828"/>
    </location>
</feature>
<dbReference type="PANTHER" id="PTHR38340:SF1">
    <property type="entry name" value="S-LAYER PROTEIN"/>
    <property type="match status" value="1"/>
</dbReference>
<protein>
    <recommendedName>
        <fullName evidence="5">VWFD domain-containing protein</fullName>
    </recommendedName>
</protein>
<evidence type="ECO:0000313" key="7">
    <source>
        <dbReference type="Proteomes" id="UP000483078"/>
    </source>
</evidence>
<dbReference type="Proteomes" id="UP000483078">
    <property type="component" value="Unassembled WGS sequence"/>
</dbReference>
<comment type="caution">
    <text evidence="6">The sequence shown here is derived from an EMBL/GenBank/DDBJ whole genome shotgun (WGS) entry which is preliminary data.</text>
</comment>
<dbReference type="Pfam" id="PF00353">
    <property type="entry name" value="HemolysinCabind"/>
    <property type="match status" value="2"/>
</dbReference>
<gene>
    <name evidence="6" type="ORF">FH759_10415</name>
</gene>
<dbReference type="PANTHER" id="PTHR38340">
    <property type="entry name" value="S-LAYER PROTEIN"/>
    <property type="match status" value="1"/>
</dbReference>
<dbReference type="PROSITE" id="PS00330">
    <property type="entry name" value="HEMOLYSIN_CALCIUM"/>
    <property type="match status" value="3"/>
</dbReference>
<dbReference type="InterPro" id="IPR050557">
    <property type="entry name" value="RTX_toxin/Mannuronan_C5-epim"/>
</dbReference>
<organism evidence="6 7">
    <name type="scientific">Sediminimonas qiaohouensis</name>
    <dbReference type="NCBI Taxonomy" id="552061"/>
    <lineage>
        <taxon>Bacteria</taxon>
        <taxon>Pseudomonadati</taxon>
        <taxon>Pseudomonadota</taxon>
        <taxon>Alphaproteobacteria</taxon>
        <taxon>Rhodobacterales</taxon>
        <taxon>Roseobacteraceae</taxon>
        <taxon>Sediminimonas</taxon>
    </lineage>
</organism>
<sequence length="1099" mass="111393">MGGSSFELVAALAGAQHVNLSGVSAITVHAAADEPVAYVVDGPDLSVARAYRIGADGIPWQADAVPLPQGMAVGVTRDLSIGTLDGQDVAIFSGFGTTGVHIVDLASDGTFGAARALSGDLPPDRLQGTFSQVPPGGTDPVIYGFVAGAPAPLAWRVAGGTLTTLAAPAPALETSVSALAHSASGIVLATSEADHALVSYLPDAQGQLTEVARLGAAQGVGINAPGVLSAISAHGSDFAIVGGSGSSTLSVFEVDHTGDLTLRDHIMDGRDSRFAGVTLIDSVVVDGRAYIAAAGSDDGLSLFEMLPGGRLVILATQADTLGMTLDNPSAIALTGANGALSVLVSSESEPGLTTLRYDLQTAGGVITVGGAGGLIAGGQFDDLLIGGTGDDDLRAGDGADMIGDGEGADTLYGGAGADIFVMSQDGRADLIADFQPGIDRIDLSAWTFLRNTDQLEIAETADGAQIQFGYEVLGIQTADGTPLDADVLRALDLLGPARYMPFETLTTVTAEPDALLLDGTDSSDVLTGGQGADSINGYAGDDTLIGGGGDDMLSGGTGHDTAVYFAPVGEYDIQVDSSGVGLWITHVGGLAADGADWLTGVEVAQFAGGLVDLAQYTGAQALTMPPDPPAEDAAMWAWADMHLRTFDGVGYDFHAAGEFVLLRDTGLQAGFEVQARLTAAGPDVTTNQAIAIRTAAGEVMIDAADDTPLSIDGVATSIGADGYVDIGLDRLYLADGTYSLVFAGADGIVNAGDSRVSATLRGDRVDFGATLNRADYGGRLQGLLGDGDANPDNDIALAGGTALDRPLAPGDLYGLYSDDWRVKTLDQSLFSYDTGESPDGFYLSDFPADAVLLGDFSAAEITEASLQAEGAGLFPGTLTFDNAVLDLLVTNGDPTYLDAALDALPADDTELAMVLKQGQGRAALSVAISDGASSMALEGADVTFVADLATAPQALGEVGAGQYRLDLGEGTAGQVRVTKIYDAGGSTGITVADALEALRMSVGLTPSWGPAGAMHLLAADMNGDGAVTVADALAILRHAVGLESPGAEPRWLFLPPGTDTTSADIGTMAAPAIQLDLDPVYGDHTLDMTAILIGNVDMA</sequence>
<dbReference type="InterPro" id="IPR018511">
    <property type="entry name" value="Hemolysin-typ_Ca-bd_CS"/>
</dbReference>
<dbReference type="EMBL" id="VENJ01000013">
    <property type="protein sequence ID" value="MTJ05089.1"/>
    <property type="molecule type" value="Genomic_DNA"/>
</dbReference>
<dbReference type="PROSITE" id="PS51233">
    <property type="entry name" value="VWFD"/>
    <property type="match status" value="1"/>
</dbReference>
<name>A0A7C9HBC4_9RHOB</name>
<proteinExistence type="predicted"/>
<dbReference type="InterPro" id="IPR013858">
    <property type="entry name" value="Peptidase_M10B_C"/>
</dbReference>
<evidence type="ECO:0000313" key="6">
    <source>
        <dbReference type="EMBL" id="MTJ05089.1"/>
    </source>
</evidence>
<dbReference type="PRINTS" id="PR00313">
    <property type="entry name" value="CABNDNGRPT"/>
</dbReference>
<evidence type="ECO:0000256" key="3">
    <source>
        <dbReference type="ARBA" id="ARBA00022525"/>
    </source>
</evidence>
<accession>A0A7C9HBC4</accession>
<evidence type="ECO:0000256" key="1">
    <source>
        <dbReference type="ARBA" id="ARBA00001913"/>
    </source>
</evidence>
<dbReference type="InterPro" id="IPR011049">
    <property type="entry name" value="Serralysin-like_metalloprot_C"/>
</dbReference>
<dbReference type="InterPro" id="IPR036439">
    <property type="entry name" value="Dockerin_dom_sf"/>
</dbReference>
<keyword evidence="3" id="KW-0964">Secreted</keyword>
<dbReference type="Pfam" id="PF08548">
    <property type="entry name" value="Peptidase_M10_C"/>
    <property type="match status" value="1"/>
</dbReference>
<dbReference type="GO" id="GO:0000272">
    <property type="term" value="P:polysaccharide catabolic process"/>
    <property type="evidence" value="ECO:0007669"/>
    <property type="project" value="InterPro"/>
</dbReference>
<dbReference type="GO" id="GO:0005615">
    <property type="term" value="C:extracellular space"/>
    <property type="evidence" value="ECO:0007669"/>
    <property type="project" value="InterPro"/>
</dbReference>
<comment type="subcellular location">
    <subcellularLocation>
        <location evidence="2">Secreted</location>
    </subcellularLocation>
</comment>
<reference evidence="6 7" key="1">
    <citation type="submission" date="2019-06" db="EMBL/GenBank/DDBJ databases">
        <title>Enrichment of Autotrophic Halophilic Microorganisms from Red Sea Brine Pool Using Microbial Electrosynthesis System.</title>
        <authorList>
            <person name="Alqahtani M.F."/>
            <person name="Bajracharya S."/>
            <person name="Katuri K.P."/>
            <person name="Ali M."/>
            <person name="Saikaly P.E."/>
        </authorList>
    </citation>
    <scope>NUCLEOTIDE SEQUENCE [LARGE SCALE GENOMIC DNA]</scope>
    <source>
        <strain evidence="6">MES6</strain>
    </source>
</reference>
<dbReference type="Gene3D" id="1.10.1330.10">
    <property type="entry name" value="Dockerin domain"/>
    <property type="match status" value="1"/>
</dbReference>
<dbReference type="AlphaFoldDB" id="A0A7C9HBC4"/>